<dbReference type="EMBL" id="KR820242">
    <property type="protein sequence ID" value="AKS10613.1"/>
    <property type="molecule type" value="Genomic_DNA"/>
</dbReference>
<evidence type="ECO:0000256" key="1">
    <source>
        <dbReference type="SAM" id="MobiDB-lite"/>
    </source>
</evidence>
<protein>
    <submittedName>
        <fullName evidence="2">Wsv440-like protein</fullName>
    </submittedName>
</protein>
<accession>A0A0K0VL36</accession>
<organism evidence="2">
    <name type="scientific">Metopaulias depressus WSSV-like virus</name>
    <dbReference type="NCBI Taxonomy" id="1675544"/>
    <lineage>
        <taxon>Viruses</taxon>
        <taxon>Viruses incertae sedis</taxon>
        <taxon>Naldaviricetes</taxon>
        <taxon>Nimaviridae</taxon>
        <taxon>Whispovirus</taxon>
    </lineage>
</organism>
<sequence>MNRKRTSIEQMTIDLNTAEKLVRWYNGLACGCPLSTRVSRVMGSMGGGVDAAAVRNRPNLEKGEGKKIPQRVSNLIEGILLQRALTKPDLAAAAFDMSDRLLYCACNSTRGNFNLSSMTAWEPTSRDAAIIKVTCPYCTIEYWGKCSSTSVRPIPLMTVFRRMAEQEIFPERAETKRLYTAFLSSSGGCCQQTSFNGSWTCLIFGKSSSTTIEAEVLVSNKISHSVRLQPVCVCADLLYAICSTTGGSEFAFRARNMSVIEGGEFLYFKYTVFEEGGPFDSKEDMKDFVNTEPTSEIDSNTAYSFPSSSAEKEKLPAPPPTKKRKTTDDGGKMSTTNEVDTQSLLLTILSNNRKEKYNTNKRKSTFKNKLPVEVSSIKEMEKFDKCKSEYILPCPQIEEQTISAYQRQNYMSYNNKVMKHPVKINGTEFNVCVRSFRKKYIMPPSHTLFSPPLIIRTSYNRYKIISGVPAFFDRVELEETCGSLTLDNNAAHSAILRLLSYIRENSLKRSVEVASNKGGNLNIFIKTPTTNIGVPISTKEIRDRQLCTATTLGMLAGLAK</sequence>
<name>A0A0K0VL36_9VIRU</name>
<feature type="region of interest" description="Disordered" evidence="1">
    <location>
        <begin position="291"/>
        <end position="337"/>
    </location>
</feature>
<proteinExistence type="predicted"/>
<feature type="compositionally biased region" description="Polar residues" evidence="1">
    <location>
        <begin position="291"/>
        <end position="309"/>
    </location>
</feature>
<evidence type="ECO:0000313" key="2">
    <source>
        <dbReference type="EMBL" id="AKS10613.1"/>
    </source>
</evidence>
<reference evidence="2" key="1">
    <citation type="journal article" date="2015" name="BMC Evol. Biol.">
        <title>Characterization of fossilized relatives of the White Spot Syndrome Virus in genomes of decapod crustaceans.</title>
        <authorList>
            <person name="Rozenberg A."/>
            <person name="Brand P."/>
            <person name="Rivera N."/>
            <person name="Leese F."/>
            <person name="Schubart C.D."/>
        </authorList>
    </citation>
    <scope>NUCLEOTIDE SEQUENCE</scope>
    <source>
        <strain evidence="2">747*9</strain>
    </source>
</reference>